<reference evidence="1" key="1">
    <citation type="journal article" date="2020" name="G3 (Bethesda)">
        <title>High-Quality Assemblies for Three Invasive Social Wasps from the &lt;i&gt;Vespula&lt;/i&gt; Genus.</title>
        <authorList>
            <person name="Harrop T.W.R."/>
            <person name="Guhlin J."/>
            <person name="McLaughlin G.M."/>
            <person name="Permina E."/>
            <person name="Stockwell P."/>
            <person name="Gilligan J."/>
            <person name="Le Lec M.F."/>
            <person name="Gruber M.A.M."/>
            <person name="Quinn O."/>
            <person name="Lovegrove M."/>
            <person name="Duncan E.J."/>
            <person name="Remnant E.J."/>
            <person name="Van Eeckhoven J."/>
            <person name="Graham B."/>
            <person name="Knapp R.A."/>
            <person name="Langford K.W."/>
            <person name="Kronenberg Z."/>
            <person name="Press M.O."/>
            <person name="Eacker S.M."/>
            <person name="Wilson-Rankin E.E."/>
            <person name="Purcell J."/>
            <person name="Lester P.J."/>
            <person name="Dearden P.K."/>
        </authorList>
    </citation>
    <scope>NUCLEOTIDE SEQUENCE</scope>
    <source>
        <strain evidence="1">Volc-1</strain>
    </source>
</reference>
<protein>
    <submittedName>
        <fullName evidence="1">Uncharacterized protein</fullName>
    </submittedName>
</protein>
<dbReference type="AlphaFoldDB" id="A0A834N0I3"/>
<organism evidence="1 2">
    <name type="scientific">Vespula pensylvanica</name>
    <name type="common">Western yellow jacket</name>
    <name type="synonym">Wasp</name>
    <dbReference type="NCBI Taxonomy" id="30213"/>
    <lineage>
        <taxon>Eukaryota</taxon>
        <taxon>Metazoa</taxon>
        <taxon>Ecdysozoa</taxon>
        <taxon>Arthropoda</taxon>
        <taxon>Hexapoda</taxon>
        <taxon>Insecta</taxon>
        <taxon>Pterygota</taxon>
        <taxon>Neoptera</taxon>
        <taxon>Endopterygota</taxon>
        <taxon>Hymenoptera</taxon>
        <taxon>Apocrita</taxon>
        <taxon>Aculeata</taxon>
        <taxon>Vespoidea</taxon>
        <taxon>Vespidae</taxon>
        <taxon>Vespinae</taxon>
        <taxon>Vespula</taxon>
    </lineage>
</organism>
<evidence type="ECO:0000313" key="2">
    <source>
        <dbReference type="Proteomes" id="UP000600918"/>
    </source>
</evidence>
<dbReference type="EMBL" id="JACSDY010000023">
    <property type="protein sequence ID" value="KAF7390514.1"/>
    <property type="molecule type" value="Genomic_DNA"/>
</dbReference>
<name>A0A834N0I3_VESPE</name>
<gene>
    <name evidence="1" type="ORF">H0235_017676</name>
</gene>
<evidence type="ECO:0000313" key="1">
    <source>
        <dbReference type="EMBL" id="KAF7390514.1"/>
    </source>
</evidence>
<comment type="caution">
    <text evidence="1">The sequence shown here is derived from an EMBL/GenBank/DDBJ whole genome shotgun (WGS) entry which is preliminary data.</text>
</comment>
<accession>A0A834N0I3</accession>
<proteinExistence type="predicted"/>
<dbReference type="Proteomes" id="UP000600918">
    <property type="component" value="Unassembled WGS sequence"/>
</dbReference>
<sequence>MVSLVCESSKDNEANGTGMLVITAIALPKSFPYEISPRWIAYALGRNRDILLNFVEVATAAAAAAEIAVAAVAAEVAVVVENLCLDPIATITTTNTTTTIAVAAAAAAAAAANDPVKLQKSLQAELNYMIFAFSN</sequence>
<keyword evidence="2" id="KW-1185">Reference proteome</keyword>